<evidence type="ECO:0000256" key="1">
    <source>
        <dbReference type="SAM" id="MobiDB-lite"/>
    </source>
</evidence>
<gene>
    <name evidence="3" type="ORF">Bathy02g01930</name>
</gene>
<keyword evidence="4" id="KW-1185">Reference proteome</keyword>
<organism evidence="3 4">
    <name type="scientific">Bathycoccus prasinos</name>
    <dbReference type="NCBI Taxonomy" id="41875"/>
    <lineage>
        <taxon>Eukaryota</taxon>
        <taxon>Viridiplantae</taxon>
        <taxon>Chlorophyta</taxon>
        <taxon>Mamiellophyceae</taxon>
        <taxon>Mamiellales</taxon>
        <taxon>Bathycoccaceae</taxon>
        <taxon>Bathycoccus</taxon>
    </lineage>
</organism>
<sequence length="820" mass="92223">MPPLPPRQNENDEHSGVNNTSIDLTLTESELQIIHAFRSLTNPVIECSHMLSPFAAYISHQMAMTTSQITRTTWFIARYWWLRHSRRRYGPVVASLAIGGVVMQHKRRKVGGAVGEVGGAVPLMCSTTGLEIGKGLKLFLHLARKLTTPDPLPEFTGSMILFVAAFAPHKALVRRFLKLAAKVCKIPRIRKTLQKNGKKLAKLLAQNKAKNEVFSYRQALNEAWKELESSLAPDVLQSMRVAERRAAAIAHGAFEEDDADALFFSEEKEDSDDDDDDEVTRNNNNNSSSSSNSSANNEWRRRNNKFGPKLPERKKKEKQEQPQQRHKRKPSTLQRVGSLVNVVTGGGKGKGDCGDEDIGVEGEDENDGSRALVTFDALQTHKSPRASRSRWFDTPSDAEEEDIDEEIDDIIRNRIARNNNNNNNNNNSKSKRAVANNKNKKDKSGSNGLKRNGVLSIVQRSVLHLVEDVRCFPQDAVDYVFLGDAGLPLAKLPRESEVERFIRAIETEAKDCFTHVQLACFLMQRQNKIDIAAEAVERSAKWRSGYKFLDDRALKKFQNVIFRHRRLPRGGAQVIFRLRAAHDMILKKSSMDSSLNLEIVVCAIVSVVEREWQKLRASGNGRLRGGIVCVVDCAGLDITALPISLVAATLRLLDANYPELAAEVHVTSVWWAAKRALKALLDGVSTSSRARVHIYKSGNSGTEKLLDHFARHQLPSCIAGGTCKCRRCKSLPTAQMFRTREGTWRDIPWGEMNASQRRQYVRHHFVYLVGLCAFYPMHFARMTAHPFLVSAVKLDSRMSRRTRIMVWRTVMSAIVLLVTF</sequence>
<dbReference type="OrthoDB" id="496695at2759"/>
<feature type="region of interest" description="Disordered" evidence="1">
    <location>
        <begin position="267"/>
        <end position="448"/>
    </location>
</feature>
<dbReference type="CDD" id="cd00170">
    <property type="entry name" value="SEC14"/>
    <property type="match status" value="1"/>
</dbReference>
<dbReference type="SUPFAM" id="SSF52087">
    <property type="entry name" value="CRAL/TRIO domain"/>
    <property type="match status" value="1"/>
</dbReference>
<evidence type="ECO:0000313" key="3">
    <source>
        <dbReference type="EMBL" id="CCO15157.1"/>
    </source>
</evidence>
<dbReference type="RefSeq" id="XP_007514917.1">
    <property type="nucleotide sequence ID" value="XM_007514855.1"/>
</dbReference>
<dbReference type="AlphaFoldDB" id="K8EB59"/>
<feature type="compositionally biased region" description="Low complexity" evidence="1">
    <location>
        <begin position="281"/>
        <end position="297"/>
    </location>
</feature>
<dbReference type="Pfam" id="PF00650">
    <property type="entry name" value="CRAL_TRIO"/>
    <property type="match status" value="1"/>
</dbReference>
<dbReference type="Gene3D" id="3.40.525.10">
    <property type="entry name" value="CRAL-TRIO lipid binding domain"/>
    <property type="match status" value="1"/>
</dbReference>
<accession>K8EB59</accession>
<dbReference type="PANTHER" id="PTHR47041:SF5">
    <property type="entry name" value="SEC14 CYTOSOLIC FACTOR FAMILY PROTEIN"/>
    <property type="match status" value="1"/>
</dbReference>
<dbReference type="InterPro" id="IPR036865">
    <property type="entry name" value="CRAL-TRIO_dom_sf"/>
</dbReference>
<feature type="compositionally biased region" description="Acidic residues" evidence="1">
    <location>
        <begin position="396"/>
        <end position="408"/>
    </location>
</feature>
<dbReference type="PANTHER" id="PTHR47041">
    <property type="entry name" value="SEC14 CYTOSOLIC FACTOR FAMILY PROTEIN / PHOSPHOGLYCERIDE TRANSFER FAMILY PROTEIN"/>
    <property type="match status" value="1"/>
</dbReference>
<dbReference type="PROSITE" id="PS50191">
    <property type="entry name" value="CRAL_TRIO"/>
    <property type="match status" value="1"/>
</dbReference>
<proteinExistence type="predicted"/>
<dbReference type="eggNOG" id="ENOG502R6IS">
    <property type="taxonomic scope" value="Eukaryota"/>
</dbReference>
<name>K8EB59_9CHLO</name>
<dbReference type="EMBL" id="FO082277">
    <property type="protein sequence ID" value="CCO15157.1"/>
    <property type="molecule type" value="Genomic_DNA"/>
</dbReference>
<feature type="compositionally biased region" description="Low complexity" evidence="1">
    <location>
        <begin position="416"/>
        <end position="437"/>
    </location>
</feature>
<feature type="domain" description="CRAL-TRIO" evidence="2">
    <location>
        <begin position="550"/>
        <end position="726"/>
    </location>
</feature>
<feature type="compositionally biased region" description="Acidic residues" evidence="1">
    <location>
        <begin position="267"/>
        <end position="278"/>
    </location>
</feature>
<protein>
    <recommendedName>
        <fullName evidence="2">CRAL-TRIO domain-containing protein</fullName>
    </recommendedName>
</protein>
<dbReference type="GeneID" id="19017307"/>
<feature type="compositionally biased region" description="Acidic residues" evidence="1">
    <location>
        <begin position="354"/>
        <end position="366"/>
    </location>
</feature>
<dbReference type="InterPro" id="IPR001251">
    <property type="entry name" value="CRAL-TRIO_dom"/>
</dbReference>
<evidence type="ECO:0000313" key="4">
    <source>
        <dbReference type="Proteomes" id="UP000198341"/>
    </source>
</evidence>
<dbReference type="Proteomes" id="UP000198341">
    <property type="component" value="Chromosome 2"/>
</dbReference>
<dbReference type="KEGG" id="bpg:Bathy02g01930"/>
<reference evidence="3 4" key="1">
    <citation type="submission" date="2011-10" db="EMBL/GenBank/DDBJ databases">
        <authorList>
            <person name="Genoscope - CEA"/>
        </authorList>
    </citation>
    <scope>NUCLEOTIDE SEQUENCE [LARGE SCALE GENOMIC DNA]</scope>
    <source>
        <strain evidence="3 4">RCC 1105</strain>
    </source>
</reference>
<evidence type="ECO:0000259" key="2">
    <source>
        <dbReference type="PROSITE" id="PS50191"/>
    </source>
</evidence>